<evidence type="ECO:0000313" key="3">
    <source>
        <dbReference type="EMBL" id="KAG0558026.1"/>
    </source>
</evidence>
<keyword evidence="1" id="KW-0812">Transmembrane</keyword>
<gene>
    <name evidence="3" type="ORF">KC19_11G173800</name>
</gene>
<dbReference type="PROSITE" id="PS51767">
    <property type="entry name" value="PEPTIDASE_A1"/>
    <property type="match status" value="1"/>
</dbReference>
<dbReference type="InterPro" id="IPR032799">
    <property type="entry name" value="TAXi_C"/>
</dbReference>
<keyword evidence="4" id="KW-1185">Reference proteome</keyword>
<dbReference type="Pfam" id="PF14541">
    <property type="entry name" value="TAXi_C"/>
    <property type="match status" value="1"/>
</dbReference>
<sequence>MVELPTITLSFSGRAKLEVLRPYVLISDPEDNILAICLTILDSKSTYSIIGHNFMVNHSITFDRVKKRISWIQVPSCYKYQTSDADKDQAAWMLIATIIMLSSCFIIIRNSSRNN</sequence>
<keyword evidence="1" id="KW-1133">Transmembrane helix</keyword>
<organism evidence="3 4">
    <name type="scientific">Ceratodon purpureus</name>
    <name type="common">Fire moss</name>
    <name type="synonym">Dicranum purpureum</name>
    <dbReference type="NCBI Taxonomy" id="3225"/>
    <lineage>
        <taxon>Eukaryota</taxon>
        <taxon>Viridiplantae</taxon>
        <taxon>Streptophyta</taxon>
        <taxon>Embryophyta</taxon>
        <taxon>Bryophyta</taxon>
        <taxon>Bryophytina</taxon>
        <taxon>Bryopsida</taxon>
        <taxon>Dicranidae</taxon>
        <taxon>Pseudoditrichales</taxon>
        <taxon>Ditrichaceae</taxon>
        <taxon>Ceratodon</taxon>
    </lineage>
</organism>
<dbReference type="SUPFAM" id="SSF50630">
    <property type="entry name" value="Acid proteases"/>
    <property type="match status" value="1"/>
</dbReference>
<dbReference type="Gene3D" id="2.40.70.10">
    <property type="entry name" value="Acid Proteases"/>
    <property type="match status" value="1"/>
</dbReference>
<proteinExistence type="predicted"/>
<feature type="domain" description="Peptidase A1" evidence="2">
    <location>
        <begin position="1"/>
        <end position="72"/>
    </location>
</feature>
<dbReference type="AlphaFoldDB" id="A0A8T0GF49"/>
<feature type="transmembrane region" description="Helical" evidence="1">
    <location>
        <begin position="90"/>
        <end position="108"/>
    </location>
</feature>
<keyword evidence="1" id="KW-0472">Membrane</keyword>
<reference evidence="3 4" key="1">
    <citation type="submission" date="2020-06" db="EMBL/GenBank/DDBJ databases">
        <title>WGS assembly of Ceratodon purpureus strain R40.</title>
        <authorList>
            <person name="Carey S.B."/>
            <person name="Jenkins J."/>
            <person name="Shu S."/>
            <person name="Lovell J.T."/>
            <person name="Sreedasyam A."/>
            <person name="Maumus F."/>
            <person name="Tiley G.P."/>
            <person name="Fernandez-Pozo N."/>
            <person name="Barry K."/>
            <person name="Chen C."/>
            <person name="Wang M."/>
            <person name="Lipzen A."/>
            <person name="Daum C."/>
            <person name="Saski C.A."/>
            <person name="Payton A.C."/>
            <person name="Mcbreen J.C."/>
            <person name="Conrad R.E."/>
            <person name="Kollar L.M."/>
            <person name="Olsson S."/>
            <person name="Huttunen S."/>
            <person name="Landis J.B."/>
            <person name="Wickett N.J."/>
            <person name="Johnson M.G."/>
            <person name="Rensing S.A."/>
            <person name="Grimwood J."/>
            <person name="Schmutz J."/>
            <person name="Mcdaniel S.F."/>
        </authorList>
    </citation>
    <scope>NUCLEOTIDE SEQUENCE [LARGE SCALE GENOMIC DNA]</scope>
    <source>
        <strain evidence="3 4">R40</strain>
    </source>
</reference>
<protein>
    <recommendedName>
        <fullName evidence="2">Peptidase A1 domain-containing protein</fullName>
    </recommendedName>
</protein>
<dbReference type="InterPro" id="IPR021109">
    <property type="entry name" value="Peptidase_aspartic_dom_sf"/>
</dbReference>
<dbReference type="InterPro" id="IPR033121">
    <property type="entry name" value="PEPTIDASE_A1"/>
</dbReference>
<dbReference type="Proteomes" id="UP000822688">
    <property type="component" value="Chromosome 11"/>
</dbReference>
<accession>A0A8T0GF49</accession>
<evidence type="ECO:0000259" key="2">
    <source>
        <dbReference type="PROSITE" id="PS51767"/>
    </source>
</evidence>
<evidence type="ECO:0000256" key="1">
    <source>
        <dbReference type="SAM" id="Phobius"/>
    </source>
</evidence>
<comment type="caution">
    <text evidence="3">The sequence shown here is derived from an EMBL/GenBank/DDBJ whole genome shotgun (WGS) entry which is preliminary data.</text>
</comment>
<evidence type="ECO:0000313" key="4">
    <source>
        <dbReference type="Proteomes" id="UP000822688"/>
    </source>
</evidence>
<dbReference type="EMBL" id="CM026432">
    <property type="protein sequence ID" value="KAG0558026.1"/>
    <property type="molecule type" value="Genomic_DNA"/>
</dbReference>
<name>A0A8T0GF49_CERPU</name>